<evidence type="ECO:0000256" key="1">
    <source>
        <dbReference type="ARBA" id="ARBA00004496"/>
    </source>
</evidence>
<feature type="domain" description="DNA polymerase III beta sliding clamp N-terminal" evidence="9">
    <location>
        <begin position="1"/>
        <end position="118"/>
    </location>
</feature>
<evidence type="ECO:0000256" key="2">
    <source>
        <dbReference type="ARBA" id="ARBA00010752"/>
    </source>
</evidence>
<gene>
    <name evidence="11" type="primary">dnaN</name>
    <name evidence="11" type="ORF">COY33_01795</name>
</gene>
<proteinExistence type="inferred from homology"/>
<sequence length="240" mass="25735">MKLSVLKENFAAGLSVVGKAVATKGSLPILSNVLIETEEGRLKLAATDLETGVVTWIGAKIEEEGGVTVPARLLLEFVGNLPPVELKLSSENQIFTISAEKSHSTFNGVSKDEFPSLPKTSSEYFLKVNPKDFSGAVSEVAFAASSDETRPILTGVLMKVSGNTLTFVGVDGFRLAERVLMLSETVKEDVSLVIPSKTLLEVSRVVGGSEEPIKISLLPEGNQLIFEMPNVLIFSRILEG</sequence>
<keyword evidence="4" id="KW-0808">Transferase</keyword>
<accession>A0A2M7TCX7</accession>
<evidence type="ECO:0000256" key="8">
    <source>
        <dbReference type="ARBA" id="ARBA00023125"/>
    </source>
</evidence>
<dbReference type="PANTHER" id="PTHR30478">
    <property type="entry name" value="DNA POLYMERASE III SUBUNIT BETA"/>
    <property type="match status" value="1"/>
</dbReference>
<dbReference type="GO" id="GO:0006271">
    <property type="term" value="P:DNA strand elongation involved in DNA replication"/>
    <property type="evidence" value="ECO:0007669"/>
    <property type="project" value="TreeGrafter"/>
</dbReference>
<dbReference type="Proteomes" id="UP000229915">
    <property type="component" value="Unassembled WGS sequence"/>
</dbReference>
<dbReference type="CDD" id="cd00140">
    <property type="entry name" value="beta_clamp"/>
    <property type="match status" value="1"/>
</dbReference>
<evidence type="ECO:0000313" key="12">
    <source>
        <dbReference type="Proteomes" id="UP000229915"/>
    </source>
</evidence>
<feature type="domain" description="DNA polymerase III beta sliding clamp central" evidence="10">
    <location>
        <begin position="128"/>
        <end position="240"/>
    </location>
</feature>
<dbReference type="GO" id="GO:0008408">
    <property type="term" value="F:3'-5' exonuclease activity"/>
    <property type="evidence" value="ECO:0007669"/>
    <property type="project" value="InterPro"/>
</dbReference>
<dbReference type="AlphaFoldDB" id="A0A2M7TCX7"/>
<evidence type="ECO:0000256" key="4">
    <source>
        <dbReference type="ARBA" id="ARBA00022679"/>
    </source>
</evidence>
<organism evidence="11 12">
    <name type="scientific">candidate division WWE3 bacterium CG_4_10_14_0_2_um_filter_42_7</name>
    <dbReference type="NCBI Taxonomy" id="1975073"/>
    <lineage>
        <taxon>Bacteria</taxon>
        <taxon>Katanobacteria</taxon>
    </lineage>
</organism>
<dbReference type="InterPro" id="IPR001001">
    <property type="entry name" value="DNA_polIII_beta"/>
</dbReference>
<dbReference type="InterPro" id="IPR022637">
    <property type="entry name" value="DNA_polIII_beta_cen"/>
</dbReference>
<name>A0A2M7TCX7_UNCKA</name>
<dbReference type="NCBIfam" id="TIGR00663">
    <property type="entry name" value="dnan"/>
    <property type="match status" value="1"/>
</dbReference>
<keyword evidence="5" id="KW-0548">Nucleotidyltransferase</keyword>
<evidence type="ECO:0000313" key="11">
    <source>
        <dbReference type="EMBL" id="PIZ43261.1"/>
    </source>
</evidence>
<dbReference type="SMART" id="SM00480">
    <property type="entry name" value="POL3Bc"/>
    <property type="match status" value="1"/>
</dbReference>
<dbReference type="Gene3D" id="3.10.150.10">
    <property type="entry name" value="DNA Polymerase III, subunit A, domain 2"/>
    <property type="match status" value="2"/>
</dbReference>
<dbReference type="EMBL" id="PFNK01000050">
    <property type="protein sequence ID" value="PIZ43261.1"/>
    <property type="molecule type" value="Genomic_DNA"/>
</dbReference>
<dbReference type="Pfam" id="PF00712">
    <property type="entry name" value="DNA_pol3_beta"/>
    <property type="match status" value="1"/>
</dbReference>
<dbReference type="Pfam" id="PF02767">
    <property type="entry name" value="DNA_pol3_beta_2"/>
    <property type="match status" value="1"/>
</dbReference>
<protein>
    <submittedName>
        <fullName evidence="11">DNA polymerase III subunit beta</fullName>
    </submittedName>
</protein>
<comment type="subcellular location">
    <subcellularLocation>
        <location evidence="1">Cytoplasm</location>
    </subcellularLocation>
</comment>
<keyword evidence="3" id="KW-0963">Cytoplasm</keyword>
<dbReference type="GO" id="GO:0003677">
    <property type="term" value="F:DNA binding"/>
    <property type="evidence" value="ECO:0007669"/>
    <property type="project" value="UniProtKB-KW"/>
</dbReference>
<dbReference type="GO" id="GO:0003887">
    <property type="term" value="F:DNA-directed DNA polymerase activity"/>
    <property type="evidence" value="ECO:0007669"/>
    <property type="project" value="UniProtKB-KW"/>
</dbReference>
<dbReference type="InterPro" id="IPR022634">
    <property type="entry name" value="DNA_polIII_beta_N"/>
</dbReference>
<evidence type="ECO:0000256" key="6">
    <source>
        <dbReference type="ARBA" id="ARBA00022705"/>
    </source>
</evidence>
<evidence type="ECO:0000259" key="10">
    <source>
        <dbReference type="Pfam" id="PF02767"/>
    </source>
</evidence>
<reference evidence="12" key="1">
    <citation type="submission" date="2017-09" db="EMBL/GenBank/DDBJ databases">
        <title>Depth-based differentiation of microbial function through sediment-hosted aquifers and enrichment of novel symbionts in the deep terrestrial subsurface.</title>
        <authorList>
            <person name="Probst A.J."/>
            <person name="Ladd B."/>
            <person name="Jarett J.K."/>
            <person name="Geller-Mcgrath D.E."/>
            <person name="Sieber C.M.K."/>
            <person name="Emerson J.B."/>
            <person name="Anantharaman K."/>
            <person name="Thomas B.C."/>
            <person name="Malmstrom R."/>
            <person name="Stieglmeier M."/>
            <person name="Klingl A."/>
            <person name="Woyke T."/>
            <person name="Ryan C.M."/>
            <person name="Banfield J.F."/>
        </authorList>
    </citation>
    <scope>NUCLEOTIDE SEQUENCE [LARGE SCALE GENOMIC DNA]</scope>
</reference>
<evidence type="ECO:0000256" key="5">
    <source>
        <dbReference type="ARBA" id="ARBA00022695"/>
    </source>
</evidence>
<keyword evidence="6" id="KW-0235">DNA replication</keyword>
<dbReference type="GO" id="GO:0009360">
    <property type="term" value="C:DNA polymerase III complex"/>
    <property type="evidence" value="ECO:0007669"/>
    <property type="project" value="InterPro"/>
</dbReference>
<dbReference type="GO" id="GO:0005737">
    <property type="term" value="C:cytoplasm"/>
    <property type="evidence" value="ECO:0007669"/>
    <property type="project" value="UniProtKB-SubCell"/>
</dbReference>
<keyword evidence="8" id="KW-0238">DNA-binding</keyword>
<evidence type="ECO:0000259" key="9">
    <source>
        <dbReference type="Pfam" id="PF00712"/>
    </source>
</evidence>
<dbReference type="SUPFAM" id="SSF55979">
    <property type="entry name" value="DNA clamp"/>
    <property type="match status" value="2"/>
</dbReference>
<feature type="non-terminal residue" evidence="11">
    <location>
        <position position="240"/>
    </location>
</feature>
<evidence type="ECO:0000256" key="7">
    <source>
        <dbReference type="ARBA" id="ARBA00022932"/>
    </source>
</evidence>
<dbReference type="PANTHER" id="PTHR30478:SF0">
    <property type="entry name" value="BETA SLIDING CLAMP"/>
    <property type="match status" value="1"/>
</dbReference>
<comment type="similarity">
    <text evidence="2">Belongs to the beta sliding clamp family.</text>
</comment>
<evidence type="ECO:0000256" key="3">
    <source>
        <dbReference type="ARBA" id="ARBA00022490"/>
    </source>
</evidence>
<comment type="caution">
    <text evidence="11">The sequence shown here is derived from an EMBL/GenBank/DDBJ whole genome shotgun (WGS) entry which is preliminary data.</text>
</comment>
<dbReference type="InterPro" id="IPR046938">
    <property type="entry name" value="DNA_clamp_sf"/>
</dbReference>
<keyword evidence="7" id="KW-0239">DNA-directed DNA polymerase</keyword>